<comment type="caution">
    <text evidence="3">The sequence shown here is derived from an EMBL/GenBank/DDBJ whole genome shotgun (WGS) entry which is preliminary data.</text>
</comment>
<organism evidence="3 4">
    <name type="scientific">Pedococcus bigeumensis</name>
    <dbReference type="NCBI Taxonomy" id="433644"/>
    <lineage>
        <taxon>Bacteria</taxon>
        <taxon>Bacillati</taxon>
        <taxon>Actinomycetota</taxon>
        <taxon>Actinomycetes</taxon>
        <taxon>Micrococcales</taxon>
        <taxon>Intrasporangiaceae</taxon>
        <taxon>Pedococcus</taxon>
    </lineage>
</organism>
<dbReference type="SUPFAM" id="SSF55961">
    <property type="entry name" value="Bet v1-like"/>
    <property type="match status" value="1"/>
</dbReference>
<dbReference type="CDD" id="cd07814">
    <property type="entry name" value="SRPBCC_CalC_Aha1-like"/>
    <property type="match status" value="1"/>
</dbReference>
<evidence type="ECO:0000313" key="3">
    <source>
        <dbReference type="EMBL" id="TPG14830.1"/>
    </source>
</evidence>
<dbReference type="InterPro" id="IPR023393">
    <property type="entry name" value="START-like_dom_sf"/>
</dbReference>
<sequence length="142" mass="15630">MTDHVATASTTVDADPDRVWQAMTEPKLVAEYMMGSEVASDWQPGSPITWSGEWEGKPYQDKGEVLQAEPGRLLEVTHYSPLTGDDDVPENYHTLRYELSPSGDGTAVKLTQDGCDSAKQAEEFSQNWQGMLDGLKKVAEGH</sequence>
<feature type="domain" description="Activator of Hsp90 ATPase homologue 1/2-like C-terminal" evidence="2">
    <location>
        <begin position="13"/>
        <end position="139"/>
    </location>
</feature>
<evidence type="ECO:0000256" key="1">
    <source>
        <dbReference type="ARBA" id="ARBA00006817"/>
    </source>
</evidence>
<evidence type="ECO:0000313" key="4">
    <source>
        <dbReference type="Proteomes" id="UP000317722"/>
    </source>
</evidence>
<reference evidence="3 4" key="1">
    <citation type="journal article" date="2019" name="Environ. Microbiol.">
        <title>Species interactions and distinct microbial communities in high Arctic permafrost affected cryosols are associated with the CH4 and CO2 gas fluxes.</title>
        <authorList>
            <person name="Altshuler I."/>
            <person name="Hamel J."/>
            <person name="Turney S."/>
            <person name="Magnuson E."/>
            <person name="Levesque R."/>
            <person name="Greer C."/>
            <person name="Whyte L.G."/>
        </authorList>
    </citation>
    <scope>NUCLEOTIDE SEQUENCE [LARGE SCALE GENOMIC DNA]</scope>
    <source>
        <strain evidence="3 4">S9.3A</strain>
    </source>
</reference>
<proteinExistence type="inferred from homology"/>
<dbReference type="EMBL" id="RCZM01000005">
    <property type="protein sequence ID" value="TPG14830.1"/>
    <property type="molecule type" value="Genomic_DNA"/>
</dbReference>
<evidence type="ECO:0000259" key="2">
    <source>
        <dbReference type="Pfam" id="PF08327"/>
    </source>
</evidence>
<dbReference type="Gene3D" id="3.30.530.20">
    <property type="match status" value="1"/>
</dbReference>
<dbReference type="OrthoDB" id="9815653at2"/>
<dbReference type="RefSeq" id="WP_140742096.1">
    <property type="nucleotide sequence ID" value="NZ_RCZM01000005.1"/>
</dbReference>
<protein>
    <submittedName>
        <fullName evidence="3">SRPBCC domain-containing protein</fullName>
    </submittedName>
</protein>
<accession>A0A502CQM5</accession>
<name>A0A502CQM5_9MICO</name>
<comment type="similarity">
    <text evidence="1">Belongs to the AHA1 family.</text>
</comment>
<gene>
    <name evidence="3" type="ORF">EAH86_14815</name>
</gene>
<dbReference type="InterPro" id="IPR013538">
    <property type="entry name" value="ASHA1/2-like_C"/>
</dbReference>
<dbReference type="Pfam" id="PF08327">
    <property type="entry name" value="AHSA1"/>
    <property type="match status" value="1"/>
</dbReference>
<dbReference type="AlphaFoldDB" id="A0A502CQM5"/>
<dbReference type="Proteomes" id="UP000317722">
    <property type="component" value="Unassembled WGS sequence"/>
</dbReference>
<keyword evidence="4" id="KW-1185">Reference proteome</keyword>